<dbReference type="OrthoDB" id="5499222at2"/>
<protein>
    <submittedName>
        <fullName evidence="4">YscQ/HrcQ family type III secretion apparatus protein</fullName>
    </submittedName>
</protein>
<evidence type="ECO:0000259" key="3">
    <source>
        <dbReference type="Pfam" id="PF01052"/>
    </source>
</evidence>
<dbReference type="InterPro" id="IPR001172">
    <property type="entry name" value="FliN_T3SS_HrcQb"/>
</dbReference>
<dbReference type="GO" id="GO:0071978">
    <property type="term" value="P:bacterial-type flagellum-dependent swarming motility"/>
    <property type="evidence" value="ECO:0007669"/>
    <property type="project" value="TreeGrafter"/>
</dbReference>
<gene>
    <name evidence="4" type="ORF">DL240_07265</name>
</gene>
<dbReference type="NCBIfam" id="TIGR02551">
    <property type="entry name" value="SpaO_YscQ"/>
    <property type="match status" value="1"/>
</dbReference>
<dbReference type="InterPro" id="IPR036429">
    <property type="entry name" value="SpoA-like_sf"/>
</dbReference>
<dbReference type="Gene3D" id="2.30.330.10">
    <property type="entry name" value="SpoA-like"/>
    <property type="match status" value="1"/>
</dbReference>
<dbReference type="InterPro" id="IPR013385">
    <property type="entry name" value="T3SS_SpaO/YscQ/SpaO"/>
</dbReference>
<dbReference type="PANTHER" id="PTHR30034:SF6">
    <property type="entry name" value="YOP PROTEINS TRANSLOCATION PROTEIN Q"/>
    <property type="match status" value="1"/>
</dbReference>
<keyword evidence="5" id="KW-1185">Reference proteome</keyword>
<evidence type="ECO:0000256" key="2">
    <source>
        <dbReference type="SAM" id="MobiDB-lite"/>
    </source>
</evidence>
<dbReference type="InterPro" id="IPR001543">
    <property type="entry name" value="FliN-like_C"/>
</dbReference>
<dbReference type="GO" id="GO:0003774">
    <property type="term" value="F:cytoskeletal motor activity"/>
    <property type="evidence" value="ECO:0007669"/>
    <property type="project" value="InterPro"/>
</dbReference>
<evidence type="ECO:0000313" key="4">
    <source>
        <dbReference type="EMBL" id="RAL23939.1"/>
    </source>
</evidence>
<name>A0A328CBR4_9DELT</name>
<comment type="similarity">
    <text evidence="1">Belongs to the FliN/MopA/SpaO family.</text>
</comment>
<reference evidence="4 5" key="1">
    <citation type="submission" date="2018-05" db="EMBL/GenBank/DDBJ databases">
        <title>Lujinxingia marina gen. nov. sp. nov., a new facultative anaerobic member of the class Deltaproteobacteria, and proposal of Lujinxingaceae fam. nov.</title>
        <authorList>
            <person name="Li C.-M."/>
        </authorList>
    </citation>
    <scope>NUCLEOTIDE SEQUENCE [LARGE SCALE GENOMIC DNA]</scope>
    <source>
        <strain evidence="4 5">B210</strain>
    </source>
</reference>
<feature type="region of interest" description="Disordered" evidence="2">
    <location>
        <begin position="63"/>
        <end position="82"/>
    </location>
</feature>
<dbReference type="AlphaFoldDB" id="A0A328CBR4"/>
<dbReference type="Proteomes" id="UP000249169">
    <property type="component" value="Unassembled WGS sequence"/>
</dbReference>
<dbReference type="EMBL" id="QHKO01000002">
    <property type="protein sequence ID" value="RAL23939.1"/>
    <property type="molecule type" value="Genomic_DNA"/>
</dbReference>
<dbReference type="Pfam" id="PF01052">
    <property type="entry name" value="FliMN_C"/>
    <property type="match status" value="1"/>
</dbReference>
<dbReference type="GO" id="GO:0009425">
    <property type="term" value="C:bacterial-type flagellum basal body"/>
    <property type="evidence" value="ECO:0007669"/>
    <property type="project" value="InterPro"/>
</dbReference>
<dbReference type="PANTHER" id="PTHR30034">
    <property type="entry name" value="FLAGELLAR MOTOR SWITCH PROTEIN FLIM"/>
    <property type="match status" value="1"/>
</dbReference>
<dbReference type="GO" id="GO:0030254">
    <property type="term" value="P:protein secretion by the type III secretion system"/>
    <property type="evidence" value="ECO:0007669"/>
    <property type="project" value="InterPro"/>
</dbReference>
<accession>A0A328CBR4</accession>
<proteinExistence type="inferred from homology"/>
<dbReference type="PRINTS" id="PR00956">
    <property type="entry name" value="FLGMOTORFLIN"/>
</dbReference>
<dbReference type="RefSeq" id="WP_111729193.1">
    <property type="nucleotide sequence ID" value="NZ_QHKO01000002.1"/>
</dbReference>
<evidence type="ECO:0000256" key="1">
    <source>
        <dbReference type="ARBA" id="ARBA00009226"/>
    </source>
</evidence>
<feature type="domain" description="Flagellar motor switch protein FliN-like C-terminal" evidence="3">
    <location>
        <begin position="408"/>
        <end position="477"/>
    </location>
</feature>
<dbReference type="GO" id="GO:0050918">
    <property type="term" value="P:positive chemotaxis"/>
    <property type="evidence" value="ECO:0007669"/>
    <property type="project" value="TreeGrafter"/>
</dbReference>
<organism evidence="4 5">
    <name type="scientific">Lujinxingia litoralis</name>
    <dbReference type="NCBI Taxonomy" id="2211119"/>
    <lineage>
        <taxon>Bacteria</taxon>
        <taxon>Deltaproteobacteria</taxon>
        <taxon>Bradymonadales</taxon>
        <taxon>Lujinxingiaceae</taxon>
        <taxon>Lujinxingia</taxon>
    </lineage>
</organism>
<comment type="caution">
    <text evidence="4">The sequence shown here is derived from an EMBL/GenBank/DDBJ whole genome shotgun (WGS) entry which is preliminary data.</text>
</comment>
<sequence length="479" mass="51457">MDEKTQLLELPGWFQELREEHRAREAEALEPTVVVSRTLEAKTLRVEAVGGGREAKTLRVEAVGGGREAKPRHEKGGAEGEEETAVMPAFDAKTRPAIDVPAPVMRERVVRVWSRMKLASVTQGDAEALRGLVRITGGERLRQEVLQGLEGVFGKGWQVRGSSRVGVHWEEEAGAFAGGVSTWWRVMPGWERGLVWVNPELGRAWLRALGLGDLGGDEAHGAVCCAIGEVMGGALERCGWPQVSWGVNPLPGRAKVELMRASRPPYVEWVLEVGWTRGRGLIRVVLPWTLVRRVEGQLPRSREVPEGAAVWPVWGRLTAGSVRLSLGEVRGLGVGDVVLCGEVNGEGVGAELRAGATVGFGGRLQVGTSGCWQLVINEALAASGEEGGAIRAEAIESEEEEQMTQATAVEGAEVEVVVEVGRVKLTVGELSRLVPGQVVETEAAVGGPVRLLVGDQEVARGELVEVEGRLGVRVERVCT</sequence>
<feature type="compositionally biased region" description="Basic and acidic residues" evidence="2">
    <location>
        <begin position="67"/>
        <end position="78"/>
    </location>
</feature>
<evidence type="ECO:0000313" key="5">
    <source>
        <dbReference type="Proteomes" id="UP000249169"/>
    </source>
</evidence>
<dbReference type="SUPFAM" id="SSF101801">
    <property type="entry name" value="Surface presentation of antigens (SPOA)"/>
    <property type="match status" value="1"/>
</dbReference>